<dbReference type="GO" id="GO:0016787">
    <property type="term" value="F:hydrolase activity"/>
    <property type="evidence" value="ECO:0007669"/>
    <property type="project" value="UniProtKB-KW"/>
</dbReference>
<reference evidence="3" key="1">
    <citation type="journal article" date="2018" name="Nat. Microbiol.">
        <title>Leveraging single-cell genomics to expand the fungal tree of life.</title>
        <authorList>
            <person name="Ahrendt S.R."/>
            <person name="Quandt C.A."/>
            <person name="Ciobanu D."/>
            <person name="Clum A."/>
            <person name="Salamov A."/>
            <person name="Andreopoulos B."/>
            <person name="Cheng J.F."/>
            <person name="Woyke T."/>
            <person name="Pelin A."/>
            <person name="Henrissat B."/>
            <person name="Reynolds N.K."/>
            <person name="Benny G.L."/>
            <person name="Smith M.E."/>
            <person name="James T.Y."/>
            <person name="Grigoriev I.V."/>
        </authorList>
    </citation>
    <scope>NUCLEOTIDE SEQUENCE [LARGE SCALE GENOMIC DNA]</scope>
    <source>
        <strain evidence="3">RSA 1356</strain>
    </source>
</reference>
<name>A0A4V1IVQ5_9FUNG</name>
<organism evidence="2 3">
    <name type="scientific">Thamnocephalis sphaerospora</name>
    <dbReference type="NCBI Taxonomy" id="78915"/>
    <lineage>
        <taxon>Eukaryota</taxon>
        <taxon>Fungi</taxon>
        <taxon>Fungi incertae sedis</taxon>
        <taxon>Zoopagomycota</taxon>
        <taxon>Zoopagomycotina</taxon>
        <taxon>Zoopagomycetes</taxon>
        <taxon>Zoopagales</taxon>
        <taxon>Sigmoideomycetaceae</taxon>
        <taxon>Thamnocephalis</taxon>
    </lineage>
</organism>
<evidence type="ECO:0000313" key="2">
    <source>
        <dbReference type="EMBL" id="RKP04879.1"/>
    </source>
</evidence>
<gene>
    <name evidence="2" type="ORF">THASP1DRAFT_35444</name>
</gene>
<dbReference type="Pfam" id="PF00975">
    <property type="entry name" value="Thioesterase"/>
    <property type="match status" value="1"/>
</dbReference>
<dbReference type="Gene3D" id="3.40.50.1820">
    <property type="entry name" value="alpha/beta hydrolase"/>
    <property type="match status" value="2"/>
</dbReference>
<keyword evidence="2" id="KW-0378">Hydrolase</keyword>
<dbReference type="STRING" id="78915.A0A4V1IVQ5"/>
<proteinExistence type="predicted"/>
<evidence type="ECO:0000259" key="1">
    <source>
        <dbReference type="Pfam" id="PF00975"/>
    </source>
</evidence>
<dbReference type="SUPFAM" id="SSF53474">
    <property type="entry name" value="alpha/beta-Hydrolases"/>
    <property type="match status" value="1"/>
</dbReference>
<evidence type="ECO:0000313" key="3">
    <source>
        <dbReference type="Proteomes" id="UP000271241"/>
    </source>
</evidence>
<sequence>MAQAKVQMSQLVAKYIMELRNRQPRGPYNLGGWSAGGICAFEASRQLQEAGEVVQSLILIDSPNPIGLQNPPARIPEMKPNDPREMIWLINNRTDFAADGWASLVGREKLTVEVLDNVNHFTMMDRGPEMSTMSSYIRRSLSSQV</sequence>
<dbReference type="OrthoDB" id="10253869at2759"/>
<dbReference type="Proteomes" id="UP000271241">
    <property type="component" value="Unassembled WGS sequence"/>
</dbReference>
<dbReference type="AlphaFoldDB" id="A0A4V1IVQ5"/>
<accession>A0A4V1IVQ5</accession>
<dbReference type="InterPro" id="IPR029058">
    <property type="entry name" value="AB_hydrolase_fold"/>
</dbReference>
<dbReference type="InterPro" id="IPR001031">
    <property type="entry name" value="Thioesterase"/>
</dbReference>
<feature type="domain" description="Thioesterase" evidence="1">
    <location>
        <begin position="7"/>
        <end position="70"/>
    </location>
</feature>
<dbReference type="EMBL" id="KZ993394">
    <property type="protein sequence ID" value="RKP04879.1"/>
    <property type="molecule type" value="Genomic_DNA"/>
</dbReference>
<keyword evidence="3" id="KW-1185">Reference proteome</keyword>
<protein>
    <submittedName>
        <fullName evidence="2">Alpha/Beta hydrolase protein</fullName>
    </submittedName>
</protein>